<evidence type="ECO:0000313" key="2">
    <source>
        <dbReference type="EMBL" id="CAD9072415.1"/>
    </source>
</evidence>
<keyword evidence="1" id="KW-0812">Transmembrane</keyword>
<accession>A0A7S1KFY4</accession>
<name>A0A7S1KFY4_9ALVE</name>
<organism evidence="2">
    <name type="scientific">Vitrella brassicaformis</name>
    <dbReference type="NCBI Taxonomy" id="1169539"/>
    <lineage>
        <taxon>Eukaryota</taxon>
        <taxon>Sar</taxon>
        <taxon>Alveolata</taxon>
        <taxon>Colpodellida</taxon>
        <taxon>Vitrellaceae</taxon>
        <taxon>Vitrella</taxon>
    </lineage>
</organism>
<evidence type="ECO:0000256" key="1">
    <source>
        <dbReference type="SAM" id="Phobius"/>
    </source>
</evidence>
<proteinExistence type="predicted"/>
<keyword evidence="1" id="KW-0472">Membrane</keyword>
<keyword evidence="1" id="KW-1133">Transmembrane helix</keyword>
<feature type="transmembrane region" description="Helical" evidence="1">
    <location>
        <begin position="46"/>
        <end position="70"/>
    </location>
</feature>
<protein>
    <submittedName>
        <fullName evidence="2">Uncharacterized protein</fullName>
    </submittedName>
</protein>
<sequence>MSCGEKGCCCRHDDRAVYILSLCHSLSVGHIEVCVYGSCLVQCADAATAAAAAVVLSVCVLVMLLVRLYFSPFELNCGLMVKCAVCEREGEERRGEEMTGEGVSSLSDAVAALPLCLHARPSTMPHTDRSVGRSVHPIHPLPSHPPIPSSHSLIHSFIHKHTTHDSIGSIAHPSSFCRR</sequence>
<dbReference type="EMBL" id="HBGB01046812">
    <property type="protein sequence ID" value="CAD9072415.1"/>
    <property type="molecule type" value="Transcribed_RNA"/>
</dbReference>
<reference evidence="2" key="1">
    <citation type="submission" date="2021-01" db="EMBL/GenBank/DDBJ databases">
        <authorList>
            <person name="Corre E."/>
            <person name="Pelletier E."/>
            <person name="Niang G."/>
            <person name="Scheremetjew M."/>
            <person name="Finn R."/>
            <person name="Kale V."/>
            <person name="Holt S."/>
            <person name="Cochrane G."/>
            <person name="Meng A."/>
            <person name="Brown T."/>
            <person name="Cohen L."/>
        </authorList>
    </citation>
    <scope>NUCLEOTIDE SEQUENCE</scope>
    <source>
        <strain evidence="2">CCMP3346</strain>
    </source>
</reference>
<dbReference type="AlphaFoldDB" id="A0A7S1KFY4"/>
<gene>
    <name evidence="2" type="ORF">VBRA1451_LOCUS27498</name>
</gene>